<evidence type="ECO:0000313" key="1">
    <source>
        <dbReference type="EMBL" id="KAI9440248.1"/>
    </source>
</evidence>
<keyword evidence="2" id="KW-1185">Reference proteome</keyword>
<evidence type="ECO:0000313" key="2">
    <source>
        <dbReference type="Proteomes" id="UP001207468"/>
    </source>
</evidence>
<proteinExistence type="predicted"/>
<reference evidence="1" key="1">
    <citation type="submission" date="2021-03" db="EMBL/GenBank/DDBJ databases">
        <title>Evolutionary priming and transition to the ectomycorrhizal habit in an iconic lineage of mushroom-forming fungi: is preadaptation a requirement?</title>
        <authorList>
            <consortium name="DOE Joint Genome Institute"/>
            <person name="Looney B.P."/>
            <person name="Miyauchi S."/>
            <person name="Morin E."/>
            <person name="Drula E."/>
            <person name="Courty P.E."/>
            <person name="Chicoki N."/>
            <person name="Fauchery L."/>
            <person name="Kohler A."/>
            <person name="Kuo A."/>
            <person name="LaButti K."/>
            <person name="Pangilinan J."/>
            <person name="Lipzen A."/>
            <person name="Riley R."/>
            <person name="Andreopoulos W."/>
            <person name="He G."/>
            <person name="Johnson J."/>
            <person name="Barry K.W."/>
            <person name="Grigoriev I.V."/>
            <person name="Nagy L."/>
            <person name="Hibbett D."/>
            <person name="Henrissat B."/>
            <person name="Matheny P.B."/>
            <person name="Labbe J."/>
            <person name="Martin A.F."/>
        </authorList>
    </citation>
    <scope>NUCLEOTIDE SEQUENCE</scope>
    <source>
        <strain evidence="1">BPL698</strain>
    </source>
</reference>
<comment type="caution">
    <text evidence="1">The sequence shown here is derived from an EMBL/GenBank/DDBJ whole genome shotgun (WGS) entry which is preliminary data.</text>
</comment>
<accession>A0ACC0TSE3</accession>
<gene>
    <name evidence="1" type="ORF">F5148DRAFT_1351061</name>
</gene>
<organism evidence="1 2">
    <name type="scientific">Russula earlei</name>
    <dbReference type="NCBI Taxonomy" id="71964"/>
    <lineage>
        <taxon>Eukaryota</taxon>
        <taxon>Fungi</taxon>
        <taxon>Dikarya</taxon>
        <taxon>Basidiomycota</taxon>
        <taxon>Agaricomycotina</taxon>
        <taxon>Agaricomycetes</taxon>
        <taxon>Russulales</taxon>
        <taxon>Russulaceae</taxon>
        <taxon>Russula</taxon>
    </lineage>
</organism>
<name>A0ACC0TSE3_9AGAM</name>
<dbReference type="EMBL" id="JAGFNK010000771">
    <property type="protein sequence ID" value="KAI9440248.1"/>
    <property type="molecule type" value="Genomic_DNA"/>
</dbReference>
<protein>
    <submittedName>
        <fullName evidence="1">Uncharacterized protein</fullName>
    </submittedName>
</protein>
<sequence length="665" mass="75060">MQFFWLYIDDLVGKNVDFLILMKLIGVVAITWVPLALPLALLLSSIMTFGNLGETFEIVAIKSAGIPLLRFMRPLLLVTIALSVVAFFFANNIIPYAQLKLARIKYDIIVAKPAFDIKEGVFYNKIDGYVIKLGKKEKDDSTIRNIVIYERSQGQGLQDNLLVAESGIMRVTPDSRFLEFIMKNGWRYQEKGQRQTTNTEFIRMGFKEYKKVFDLKSFKMNNTEDSNFRYDPKMLSVRQLNVVMDSMRRTNNNYARRAVIEIDPYFTFPKYADTGWIKADTLKPTKATSFAALIPDSLRTIVYDRSANQSSGAGTNISLMAEDYSHKMESFNSHEIEWHRKFTLSVACIVLFLIGAPLGAIIRKGGLGTPLVFAVVFFVVFHLLNTFGEKFARGDVTSPFVGMWLSTIVLIPIGAFLTYKAMRDSQLFNKEAYYRLFKTVRVFLTNFRTTNTAKASAATVLASTVLPSFAQNFGAGNIPATPYTQQPLPYGYKDLEVAIDATTMEIHYTKHAATYAKNLAEAVTAEKVDPSKTTLEELLAKASKYSTKMRNNAGGHYNHELFWKSMTAKSAGTPGGQLAAAITKDFGSFDAFKPNSLMPLVIGSTPNQDNPLMDVSDLKGAPLLGLDVWEHAYYLRYQNKRPDYINNWWNVVNWDFIQNRYTTAI</sequence>
<dbReference type="Proteomes" id="UP001207468">
    <property type="component" value="Unassembled WGS sequence"/>
</dbReference>